<gene>
    <name evidence="1" type="ORF">LYSBPC_24450</name>
</gene>
<accession>A0ABQ5NLY4</accession>
<keyword evidence="2" id="KW-1185">Reference proteome</keyword>
<dbReference type="RefSeq" id="WP_264989051.1">
    <property type="nucleotide sequence ID" value="NZ_BRZA01000002.1"/>
</dbReference>
<dbReference type="Proteomes" id="UP001065593">
    <property type="component" value="Unassembled WGS sequence"/>
</dbReference>
<reference evidence="1" key="1">
    <citation type="submission" date="2022-08" db="EMBL/GenBank/DDBJ databases">
        <title>Draft genome sequence of Lysinibacillus sp. strain KH24.</title>
        <authorList>
            <person name="Kanbe H."/>
            <person name="Itoh H."/>
        </authorList>
    </citation>
    <scope>NUCLEOTIDE SEQUENCE</scope>
    <source>
        <strain evidence="1">KH24</strain>
    </source>
</reference>
<organism evidence="1 2">
    <name type="scientific">Lysinibacillus piscis</name>
    <dbReference type="NCBI Taxonomy" id="2518931"/>
    <lineage>
        <taxon>Bacteria</taxon>
        <taxon>Bacillati</taxon>
        <taxon>Bacillota</taxon>
        <taxon>Bacilli</taxon>
        <taxon>Bacillales</taxon>
        <taxon>Bacillaceae</taxon>
        <taxon>Lysinibacillus</taxon>
    </lineage>
</organism>
<dbReference type="EMBL" id="BRZA01000002">
    <property type="protein sequence ID" value="GLC89318.1"/>
    <property type="molecule type" value="Genomic_DNA"/>
</dbReference>
<proteinExistence type="predicted"/>
<evidence type="ECO:0000313" key="1">
    <source>
        <dbReference type="EMBL" id="GLC89318.1"/>
    </source>
</evidence>
<protein>
    <submittedName>
        <fullName evidence="1">Uncharacterized protein</fullName>
    </submittedName>
</protein>
<sequence>MKNKLVALIEVRKLVTLAFALLFIYLAVRAMVSADYIESIITMVIGYYFGRSTALDKGGK</sequence>
<comment type="caution">
    <text evidence="1">The sequence shown here is derived from an EMBL/GenBank/DDBJ whole genome shotgun (WGS) entry which is preliminary data.</text>
</comment>
<evidence type="ECO:0000313" key="2">
    <source>
        <dbReference type="Proteomes" id="UP001065593"/>
    </source>
</evidence>
<name>A0ABQ5NLY4_9BACI</name>